<reference evidence="2" key="1">
    <citation type="journal article" date="2017" name="Nat. Ecol. Evol.">
        <title>Genome expansion and lineage-specific genetic innovations in the forest pathogenic fungi Armillaria.</title>
        <authorList>
            <person name="Sipos G."/>
            <person name="Prasanna A.N."/>
            <person name="Walter M.C."/>
            <person name="O'Connor E."/>
            <person name="Balint B."/>
            <person name="Krizsan K."/>
            <person name="Kiss B."/>
            <person name="Hess J."/>
            <person name="Varga T."/>
            <person name="Slot J."/>
            <person name="Riley R."/>
            <person name="Boka B."/>
            <person name="Rigling D."/>
            <person name="Barry K."/>
            <person name="Lee J."/>
            <person name="Mihaltcheva S."/>
            <person name="LaButti K."/>
            <person name="Lipzen A."/>
            <person name="Waldron R."/>
            <person name="Moloney N.M."/>
            <person name="Sperisen C."/>
            <person name="Kredics L."/>
            <person name="Vagvoelgyi C."/>
            <person name="Patrignani A."/>
            <person name="Fitzpatrick D."/>
            <person name="Nagy I."/>
            <person name="Doyle S."/>
            <person name="Anderson J.B."/>
            <person name="Grigoriev I.V."/>
            <person name="Gueldener U."/>
            <person name="Muensterkoetter M."/>
            <person name="Nagy L.G."/>
        </authorList>
    </citation>
    <scope>NUCLEOTIDE SEQUENCE [LARGE SCALE GENOMIC DNA]</scope>
    <source>
        <strain evidence="2">28-4</strain>
    </source>
</reference>
<evidence type="ECO:0000313" key="1">
    <source>
        <dbReference type="EMBL" id="PBK73737.1"/>
    </source>
</evidence>
<gene>
    <name evidence="1" type="ORF">ARMSODRAFT_879949</name>
</gene>
<evidence type="ECO:0000313" key="2">
    <source>
        <dbReference type="Proteomes" id="UP000218334"/>
    </source>
</evidence>
<dbReference type="Proteomes" id="UP000218334">
    <property type="component" value="Unassembled WGS sequence"/>
</dbReference>
<protein>
    <submittedName>
        <fullName evidence="1">Uncharacterized protein</fullName>
    </submittedName>
</protein>
<dbReference type="STRING" id="1076256.A0A2H3CAC0"/>
<proteinExistence type="predicted"/>
<sequence length="135" mass="15111">MQGSESVITMYLKGGGKAGAHGWVSSAESIGSLLYIMAQLYEHSHQQMFRTIHQTFSYMALSQFAHLPSYSFLVMVVADGVKKMNDLLEISSPALTLFQELCYKKEKLVDTVARLNTVQGKGNIMEIEEIEDKDE</sequence>
<name>A0A2H3CAC0_9AGAR</name>
<dbReference type="AlphaFoldDB" id="A0A2H3CAC0"/>
<organism evidence="1 2">
    <name type="scientific">Armillaria solidipes</name>
    <dbReference type="NCBI Taxonomy" id="1076256"/>
    <lineage>
        <taxon>Eukaryota</taxon>
        <taxon>Fungi</taxon>
        <taxon>Dikarya</taxon>
        <taxon>Basidiomycota</taxon>
        <taxon>Agaricomycotina</taxon>
        <taxon>Agaricomycetes</taxon>
        <taxon>Agaricomycetidae</taxon>
        <taxon>Agaricales</taxon>
        <taxon>Marasmiineae</taxon>
        <taxon>Physalacriaceae</taxon>
        <taxon>Armillaria</taxon>
    </lineage>
</organism>
<accession>A0A2H3CAC0</accession>
<dbReference type="EMBL" id="KZ293420">
    <property type="protein sequence ID" value="PBK73737.1"/>
    <property type="molecule type" value="Genomic_DNA"/>
</dbReference>
<keyword evidence="2" id="KW-1185">Reference proteome</keyword>